<protein>
    <submittedName>
        <fullName evidence="3">Uncharacterized protein</fullName>
    </submittedName>
</protein>
<dbReference type="AlphaFoldDB" id="A0A376ERC1"/>
<keyword evidence="1" id="KW-0812">Transmembrane</keyword>
<evidence type="ECO:0000313" key="4">
    <source>
        <dbReference type="Proteomes" id="UP000255224"/>
    </source>
</evidence>
<dbReference type="Proteomes" id="UP000273270">
    <property type="component" value="Chromosome"/>
</dbReference>
<gene>
    <name evidence="2" type="ORF">EG346_06570</name>
    <name evidence="3" type="ORF">NCTC13533_05228</name>
</gene>
<keyword evidence="5" id="KW-1185">Reference proteome</keyword>
<reference evidence="2" key="3">
    <citation type="submission" date="2018-11" db="EMBL/GenBank/DDBJ databases">
        <title>Proposal to divide the Flavobacteriaceae and reorganize its genera based on Amino Acid Identity values calculated from whole genome sequences.</title>
        <authorList>
            <person name="Nicholson A.C."/>
            <person name="Gulvik C.A."/>
            <person name="Whitney A.M."/>
            <person name="Humrighouse B.W."/>
            <person name="Bell M."/>
            <person name="Holmes B."/>
            <person name="Steigerwalt A."/>
            <person name="Villarma A."/>
            <person name="Sheth M."/>
            <person name="Batra D."/>
            <person name="Pryor J."/>
            <person name="Bernardet J.-F."/>
            <person name="Hugo C."/>
            <person name="Kampfer P."/>
            <person name="Newman J."/>
            <person name="Mcquiston J.R."/>
        </authorList>
    </citation>
    <scope>NUCLEOTIDE SEQUENCE [LARGE SCALE GENOMIC DNA]</scope>
    <source>
        <strain evidence="2">G0188</strain>
    </source>
</reference>
<evidence type="ECO:0000313" key="5">
    <source>
        <dbReference type="Proteomes" id="UP000273270"/>
    </source>
</evidence>
<name>A0A376ERC1_CHRCU</name>
<sequence>MKKIFFFLLLSGLFFAQKTEVIDLSKSIKDSKNTYNSFRVIDQRPNKEIGSILFHKNQVNIVFENNPSKDISDWFYKYNKAKGNDKLVLLLENISISEDIKEKYSIGKLELRASTFKKKNDGYHFVNRIDTIATISSRNTPYLAQSLAKKITLSLADLLKDSYNKTTWEFGISENDLASYNSILMDKLDILKSDTLKEGVYKDSYSFFTHNPEPGYTIETNSKGIATKAVKSDDKKPIRNFYAFVHNGVPFKVIPVGYVEIFRDEMRLFIEVKKEELFPEPNNSSMVVLGGGIGGLIGSIVANVAIVAIDASAAKKRNAMAGTEVSLDPLTGYYILPENFGKSK</sequence>
<dbReference type="Proteomes" id="UP000255224">
    <property type="component" value="Unassembled WGS sequence"/>
</dbReference>
<feature type="transmembrane region" description="Helical" evidence="1">
    <location>
        <begin position="286"/>
        <end position="309"/>
    </location>
</feature>
<proteinExistence type="predicted"/>
<dbReference type="EMBL" id="UFVQ01000003">
    <property type="protein sequence ID" value="STD12526.1"/>
    <property type="molecule type" value="Genomic_DNA"/>
</dbReference>
<organism evidence="3 4">
    <name type="scientific">Chryseobacterium carnipullorum</name>
    <dbReference type="NCBI Taxonomy" id="1124835"/>
    <lineage>
        <taxon>Bacteria</taxon>
        <taxon>Pseudomonadati</taxon>
        <taxon>Bacteroidota</taxon>
        <taxon>Flavobacteriia</taxon>
        <taxon>Flavobacteriales</taxon>
        <taxon>Weeksellaceae</taxon>
        <taxon>Chryseobacterium group</taxon>
        <taxon>Chryseobacterium</taxon>
    </lineage>
</organism>
<dbReference type="KEGG" id="ccau:EG346_06570"/>
<reference evidence="3 4" key="1">
    <citation type="submission" date="2018-06" db="EMBL/GenBank/DDBJ databases">
        <authorList>
            <consortium name="Pathogen Informatics"/>
            <person name="Doyle S."/>
        </authorList>
    </citation>
    <scope>NUCLEOTIDE SEQUENCE [LARGE SCALE GENOMIC DNA]</scope>
    <source>
        <strain evidence="3 4">NCTC13533</strain>
    </source>
</reference>
<dbReference type="OrthoDB" id="1273001at2"/>
<accession>A0A376ERC1</accession>
<dbReference type="RefSeq" id="WP_123877562.1">
    <property type="nucleotide sequence ID" value="NZ_CP033920.1"/>
</dbReference>
<accession>A0A3G6NIG5</accession>
<evidence type="ECO:0000313" key="3">
    <source>
        <dbReference type="EMBL" id="STD12526.1"/>
    </source>
</evidence>
<reference evidence="5" key="2">
    <citation type="submission" date="2018-11" db="EMBL/GenBank/DDBJ databases">
        <title>Proposal to divide the Flavobacteriaceae and reorganize its genera based on Amino Acid Identity values calculated from whole genome sequences.</title>
        <authorList>
            <person name="Nicholson A.C."/>
            <person name="Gulvik C.A."/>
            <person name="Whitney A.M."/>
            <person name="Humrighouse B.W."/>
            <person name="Bell M."/>
            <person name="Holmes B."/>
            <person name="Steigerwalt A.G."/>
            <person name="Villarma A."/>
            <person name="Sheth M."/>
            <person name="Batra D."/>
            <person name="Pryor J."/>
            <person name="Bernardet J.-F."/>
            <person name="Hugo C."/>
            <person name="Kampfer P."/>
            <person name="Newman J."/>
            <person name="McQuiston J.R."/>
        </authorList>
    </citation>
    <scope>NUCLEOTIDE SEQUENCE [LARGE SCALE GENOMIC DNA]</scope>
    <source>
        <strain evidence="5">G0188</strain>
    </source>
</reference>
<keyword evidence="1" id="KW-1133">Transmembrane helix</keyword>
<keyword evidence="1" id="KW-0472">Membrane</keyword>
<dbReference type="EMBL" id="CP033920">
    <property type="protein sequence ID" value="AZA47876.1"/>
    <property type="molecule type" value="Genomic_DNA"/>
</dbReference>
<evidence type="ECO:0000256" key="1">
    <source>
        <dbReference type="SAM" id="Phobius"/>
    </source>
</evidence>
<evidence type="ECO:0000313" key="2">
    <source>
        <dbReference type="EMBL" id="AZA47876.1"/>
    </source>
</evidence>